<name>A0A916WIZ6_9BURK</name>
<protein>
    <submittedName>
        <fullName evidence="1">Uncharacterized protein</fullName>
    </submittedName>
</protein>
<proteinExistence type="predicted"/>
<dbReference type="RefSeq" id="WP_188708794.1">
    <property type="nucleotide sequence ID" value="NZ_BMIG01000008.1"/>
</dbReference>
<keyword evidence="2" id="KW-1185">Reference proteome</keyword>
<evidence type="ECO:0000313" key="2">
    <source>
        <dbReference type="Proteomes" id="UP000620596"/>
    </source>
</evidence>
<evidence type="ECO:0000313" key="1">
    <source>
        <dbReference type="EMBL" id="GGB02544.1"/>
    </source>
</evidence>
<gene>
    <name evidence="1" type="ORF">GCM10011496_24440</name>
</gene>
<accession>A0A916WIZ6</accession>
<comment type="caution">
    <text evidence="1">The sequence shown here is derived from an EMBL/GenBank/DDBJ whole genome shotgun (WGS) entry which is preliminary data.</text>
</comment>
<dbReference type="AlphaFoldDB" id="A0A916WIZ6"/>
<organism evidence="1 2">
    <name type="scientific">Polaromonas eurypsychrophila</name>
    <dbReference type="NCBI Taxonomy" id="1614635"/>
    <lineage>
        <taxon>Bacteria</taxon>
        <taxon>Pseudomonadati</taxon>
        <taxon>Pseudomonadota</taxon>
        <taxon>Betaproteobacteria</taxon>
        <taxon>Burkholderiales</taxon>
        <taxon>Comamonadaceae</taxon>
        <taxon>Polaromonas</taxon>
    </lineage>
</organism>
<reference evidence="1" key="2">
    <citation type="submission" date="2020-09" db="EMBL/GenBank/DDBJ databases">
        <authorList>
            <person name="Sun Q."/>
            <person name="Zhou Y."/>
        </authorList>
    </citation>
    <scope>NUCLEOTIDE SEQUENCE</scope>
    <source>
        <strain evidence="1">CGMCC 1.15322</strain>
    </source>
</reference>
<dbReference type="EMBL" id="BMIG01000008">
    <property type="protein sequence ID" value="GGB02544.1"/>
    <property type="molecule type" value="Genomic_DNA"/>
</dbReference>
<reference evidence="1" key="1">
    <citation type="journal article" date="2014" name="Int. J. Syst. Evol. Microbiol.">
        <title>Complete genome sequence of Corynebacterium casei LMG S-19264T (=DSM 44701T), isolated from a smear-ripened cheese.</title>
        <authorList>
            <consortium name="US DOE Joint Genome Institute (JGI-PGF)"/>
            <person name="Walter F."/>
            <person name="Albersmeier A."/>
            <person name="Kalinowski J."/>
            <person name="Ruckert C."/>
        </authorList>
    </citation>
    <scope>NUCLEOTIDE SEQUENCE</scope>
    <source>
        <strain evidence="1">CGMCC 1.15322</strain>
    </source>
</reference>
<dbReference type="Proteomes" id="UP000620596">
    <property type="component" value="Unassembled WGS sequence"/>
</dbReference>
<sequence length="204" mass="23004">MPLSTSLKKAAPTLLLAGLLLALYAWQFGLQSPYRFELEWDEEVQLHDKRIINIHIKRSYERHSLLSGWEGIHRATEVSFDAGPLFGPFSARFAPDDLALIDQDQQVWYFATVRSAGTGLNRSGNRLPPFFTLKPGTGLVEAGRGEKLPEVFTRWNVMSATPDATGLVKFHNTRVGLAEKMRHWAAHPRSDNDEVRLGPKVQVR</sequence>